<evidence type="ECO:0000313" key="3">
    <source>
        <dbReference type="Proteomes" id="UP001238334"/>
    </source>
</evidence>
<protein>
    <submittedName>
        <fullName evidence="2">PRC-barrel domain-containing protein</fullName>
    </submittedName>
</protein>
<dbReference type="EMBL" id="CP127247">
    <property type="protein sequence ID" value="WIY23934.1"/>
    <property type="molecule type" value="Genomic_DNA"/>
</dbReference>
<proteinExistence type="predicted"/>
<dbReference type="KEGG" id="ppso:QPJ95_15020"/>
<sequence>MKHKFWATAVVMSAISINVPTIVTAEAQHVAGGILLEYKDMDVAVVAGGWSVVELLRGSVYNELGDFVGYVHDAIVLPSGDTTFVIINVAGFLNIGNKLVAVPTVALGIKDNGDFVLPNATKDNLSELPSFHYARN</sequence>
<reference evidence="2 3" key="1">
    <citation type="submission" date="2023-06" db="EMBL/GenBank/DDBJ databases">
        <title>Parasedimentitalea psychrophila sp. nov., a psychrophilic bacterium isolated from deep-sea sediment.</title>
        <authorList>
            <person name="Li A."/>
        </authorList>
    </citation>
    <scope>NUCLEOTIDE SEQUENCE [LARGE SCALE GENOMIC DNA]</scope>
    <source>
        <strain evidence="2 3">QS115</strain>
    </source>
</reference>
<dbReference type="Gene3D" id="2.30.30.240">
    <property type="entry name" value="PRC-barrel domain"/>
    <property type="match status" value="1"/>
</dbReference>
<name>A0A9Y2KWR4_9RHOB</name>
<evidence type="ECO:0000259" key="1">
    <source>
        <dbReference type="Pfam" id="PF05239"/>
    </source>
</evidence>
<dbReference type="RefSeq" id="WP_270916935.1">
    <property type="nucleotide sequence ID" value="NZ_CP127247.1"/>
</dbReference>
<dbReference type="InterPro" id="IPR027275">
    <property type="entry name" value="PRC-brl_dom"/>
</dbReference>
<keyword evidence="3" id="KW-1185">Reference proteome</keyword>
<dbReference type="SUPFAM" id="SSF50346">
    <property type="entry name" value="PRC-barrel domain"/>
    <property type="match status" value="1"/>
</dbReference>
<dbReference type="InterPro" id="IPR011033">
    <property type="entry name" value="PRC_barrel-like_sf"/>
</dbReference>
<dbReference type="AlphaFoldDB" id="A0A9Y2KWR4"/>
<organism evidence="2 3">
    <name type="scientific">Parasedimentitalea psychrophila</name>
    <dbReference type="NCBI Taxonomy" id="2997337"/>
    <lineage>
        <taxon>Bacteria</taxon>
        <taxon>Pseudomonadati</taxon>
        <taxon>Pseudomonadota</taxon>
        <taxon>Alphaproteobacteria</taxon>
        <taxon>Rhodobacterales</taxon>
        <taxon>Paracoccaceae</taxon>
        <taxon>Parasedimentitalea</taxon>
    </lineage>
</organism>
<dbReference type="Proteomes" id="UP001238334">
    <property type="component" value="Chromosome"/>
</dbReference>
<dbReference type="Pfam" id="PF05239">
    <property type="entry name" value="PRC"/>
    <property type="match status" value="1"/>
</dbReference>
<gene>
    <name evidence="2" type="ORF">QPJ95_15020</name>
</gene>
<feature type="domain" description="PRC-barrel" evidence="1">
    <location>
        <begin position="55"/>
        <end position="124"/>
    </location>
</feature>
<accession>A0A9Y2KWR4</accession>
<evidence type="ECO:0000313" key="2">
    <source>
        <dbReference type="EMBL" id="WIY23934.1"/>
    </source>
</evidence>